<accession>A0A4R2BI76</accession>
<dbReference type="PRINTS" id="PR00039">
    <property type="entry name" value="HTHLYSR"/>
</dbReference>
<dbReference type="GO" id="GO:0032993">
    <property type="term" value="C:protein-DNA complex"/>
    <property type="evidence" value="ECO:0007669"/>
    <property type="project" value="TreeGrafter"/>
</dbReference>
<sequence>MHFTHEKEREEKVELRQIRYFIEVAKREHVTEAADALHVAQSSVSRQIFNLESELGVDLFIREGRNVKLTPIGKIFLERMKHGLNVIDEAEREVREYLAPEKGTIRIAFPISLAAHTLPTAIYAFRKQYPDAKFILKQARYQELIEGVVKGDFNLAMIAPLPPSEERKVHRKILFTDNIVALLPLHHPLAKKDSINLRELKDDPFVVLPEGYVFRDMVINACHDYGFSPTISFEGDDIDALKGLVSAGLGIALMPEVTLVDNIPNSTVKVRLNEHSVKRTVGIIWPTQRALLPTEKLFFDFLNEFYTRLVHFNQ</sequence>
<dbReference type="GO" id="GO:0003700">
    <property type="term" value="F:DNA-binding transcription factor activity"/>
    <property type="evidence" value="ECO:0007669"/>
    <property type="project" value="InterPro"/>
</dbReference>
<evidence type="ECO:0000313" key="6">
    <source>
        <dbReference type="EMBL" id="TCN26142.1"/>
    </source>
</evidence>
<dbReference type="AlphaFoldDB" id="A0A4R2BI76"/>
<gene>
    <name evidence="6" type="ORF">EV146_104250</name>
</gene>
<dbReference type="SUPFAM" id="SSF53850">
    <property type="entry name" value="Periplasmic binding protein-like II"/>
    <property type="match status" value="1"/>
</dbReference>
<keyword evidence="4" id="KW-0804">Transcription</keyword>
<dbReference type="Gene3D" id="3.40.190.290">
    <property type="match status" value="1"/>
</dbReference>
<dbReference type="Gene3D" id="1.10.10.10">
    <property type="entry name" value="Winged helix-like DNA-binding domain superfamily/Winged helix DNA-binding domain"/>
    <property type="match status" value="1"/>
</dbReference>
<evidence type="ECO:0000313" key="7">
    <source>
        <dbReference type="Proteomes" id="UP000295689"/>
    </source>
</evidence>
<evidence type="ECO:0000256" key="2">
    <source>
        <dbReference type="ARBA" id="ARBA00023015"/>
    </source>
</evidence>
<reference evidence="6 7" key="1">
    <citation type="journal article" date="2015" name="Stand. Genomic Sci.">
        <title>Genomic Encyclopedia of Bacterial and Archaeal Type Strains, Phase III: the genomes of soil and plant-associated and newly described type strains.</title>
        <authorList>
            <person name="Whitman W.B."/>
            <person name="Woyke T."/>
            <person name="Klenk H.P."/>
            <person name="Zhou Y."/>
            <person name="Lilburn T.G."/>
            <person name="Beck B.J."/>
            <person name="De Vos P."/>
            <person name="Vandamme P."/>
            <person name="Eisen J.A."/>
            <person name="Garrity G."/>
            <person name="Hugenholtz P."/>
            <person name="Kyrpides N.C."/>
        </authorList>
    </citation>
    <scope>NUCLEOTIDE SEQUENCE [LARGE SCALE GENOMIC DNA]</scope>
    <source>
        <strain evidence="6 7">CV53</strain>
    </source>
</reference>
<dbReference type="SUPFAM" id="SSF46785">
    <property type="entry name" value="Winged helix' DNA-binding domain"/>
    <property type="match status" value="1"/>
</dbReference>
<evidence type="ECO:0000256" key="3">
    <source>
        <dbReference type="ARBA" id="ARBA00023125"/>
    </source>
</evidence>
<dbReference type="Proteomes" id="UP000295689">
    <property type="component" value="Unassembled WGS sequence"/>
</dbReference>
<dbReference type="PANTHER" id="PTHR30346">
    <property type="entry name" value="TRANSCRIPTIONAL DUAL REGULATOR HCAR-RELATED"/>
    <property type="match status" value="1"/>
</dbReference>
<dbReference type="PROSITE" id="PS50931">
    <property type="entry name" value="HTH_LYSR"/>
    <property type="match status" value="1"/>
</dbReference>
<keyword evidence="7" id="KW-1185">Reference proteome</keyword>
<keyword evidence="2" id="KW-0805">Transcription regulation</keyword>
<comment type="similarity">
    <text evidence="1">Belongs to the LysR transcriptional regulatory family.</text>
</comment>
<dbReference type="EMBL" id="SLVV01000004">
    <property type="protein sequence ID" value="TCN26142.1"/>
    <property type="molecule type" value="Genomic_DNA"/>
</dbReference>
<dbReference type="InterPro" id="IPR036390">
    <property type="entry name" value="WH_DNA-bd_sf"/>
</dbReference>
<name>A0A4R2BI76_9BACI</name>
<dbReference type="GO" id="GO:0003677">
    <property type="term" value="F:DNA binding"/>
    <property type="evidence" value="ECO:0007669"/>
    <property type="project" value="UniProtKB-KW"/>
</dbReference>
<comment type="caution">
    <text evidence="6">The sequence shown here is derived from an EMBL/GenBank/DDBJ whole genome shotgun (WGS) entry which is preliminary data.</text>
</comment>
<dbReference type="CDD" id="cd08434">
    <property type="entry name" value="PBP2_GltC_like"/>
    <property type="match status" value="1"/>
</dbReference>
<dbReference type="FunFam" id="1.10.10.10:FF:000001">
    <property type="entry name" value="LysR family transcriptional regulator"/>
    <property type="match status" value="1"/>
</dbReference>
<dbReference type="Pfam" id="PF03466">
    <property type="entry name" value="LysR_substrate"/>
    <property type="match status" value="1"/>
</dbReference>
<keyword evidence="3" id="KW-0238">DNA-binding</keyword>
<dbReference type="Pfam" id="PF00126">
    <property type="entry name" value="HTH_1"/>
    <property type="match status" value="1"/>
</dbReference>
<dbReference type="PANTHER" id="PTHR30346:SF28">
    <property type="entry name" value="HTH-TYPE TRANSCRIPTIONAL REGULATOR CYNR"/>
    <property type="match status" value="1"/>
</dbReference>
<dbReference type="InterPro" id="IPR005119">
    <property type="entry name" value="LysR_subst-bd"/>
</dbReference>
<dbReference type="InterPro" id="IPR036388">
    <property type="entry name" value="WH-like_DNA-bd_sf"/>
</dbReference>
<protein>
    <submittedName>
        <fullName evidence="6">LysR family transcriptional activator of glutamate synthase operon</fullName>
    </submittedName>
</protein>
<evidence type="ECO:0000259" key="5">
    <source>
        <dbReference type="PROSITE" id="PS50931"/>
    </source>
</evidence>
<evidence type="ECO:0000256" key="1">
    <source>
        <dbReference type="ARBA" id="ARBA00009437"/>
    </source>
</evidence>
<feature type="domain" description="HTH lysR-type" evidence="5">
    <location>
        <begin position="13"/>
        <end position="70"/>
    </location>
</feature>
<evidence type="ECO:0000256" key="4">
    <source>
        <dbReference type="ARBA" id="ARBA00023163"/>
    </source>
</evidence>
<organism evidence="6 7">
    <name type="scientific">Mesobacillus foraminis</name>
    <dbReference type="NCBI Taxonomy" id="279826"/>
    <lineage>
        <taxon>Bacteria</taxon>
        <taxon>Bacillati</taxon>
        <taxon>Bacillota</taxon>
        <taxon>Bacilli</taxon>
        <taxon>Bacillales</taxon>
        <taxon>Bacillaceae</taxon>
        <taxon>Mesobacillus</taxon>
    </lineage>
</organism>
<dbReference type="InterPro" id="IPR000847">
    <property type="entry name" value="LysR_HTH_N"/>
</dbReference>
<proteinExistence type="inferred from homology"/>